<evidence type="ECO:0000313" key="3">
    <source>
        <dbReference type="Proteomes" id="UP000215914"/>
    </source>
</evidence>
<reference evidence="2" key="2">
    <citation type="submission" date="2020-06" db="EMBL/GenBank/DDBJ databases">
        <title>Helianthus annuus Genome sequencing and assembly Release 2.</title>
        <authorList>
            <person name="Gouzy J."/>
            <person name="Langlade N."/>
            <person name="Munos S."/>
        </authorList>
    </citation>
    <scope>NUCLEOTIDE SEQUENCE</scope>
    <source>
        <tissue evidence="2">Leaves</tissue>
    </source>
</reference>
<protein>
    <submittedName>
        <fullName evidence="2">Uncharacterized protein</fullName>
    </submittedName>
</protein>
<organism evidence="2 3">
    <name type="scientific">Helianthus annuus</name>
    <name type="common">Common sunflower</name>
    <dbReference type="NCBI Taxonomy" id="4232"/>
    <lineage>
        <taxon>Eukaryota</taxon>
        <taxon>Viridiplantae</taxon>
        <taxon>Streptophyta</taxon>
        <taxon>Embryophyta</taxon>
        <taxon>Tracheophyta</taxon>
        <taxon>Spermatophyta</taxon>
        <taxon>Magnoliopsida</taxon>
        <taxon>eudicotyledons</taxon>
        <taxon>Gunneridae</taxon>
        <taxon>Pentapetalae</taxon>
        <taxon>asterids</taxon>
        <taxon>campanulids</taxon>
        <taxon>Asterales</taxon>
        <taxon>Asteraceae</taxon>
        <taxon>Asteroideae</taxon>
        <taxon>Heliantheae alliance</taxon>
        <taxon>Heliantheae</taxon>
        <taxon>Helianthus</taxon>
    </lineage>
</organism>
<dbReference type="Proteomes" id="UP000215914">
    <property type="component" value="Unassembled WGS sequence"/>
</dbReference>
<keyword evidence="1" id="KW-1133">Transmembrane helix</keyword>
<name>A0A9K3I3L5_HELAN</name>
<keyword evidence="3" id="KW-1185">Reference proteome</keyword>
<comment type="caution">
    <text evidence="2">The sequence shown here is derived from an EMBL/GenBank/DDBJ whole genome shotgun (WGS) entry which is preliminary data.</text>
</comment>
<sequence>MSPHFFYLFHPSIELHNHLDPSKENFKIFKRENTKYIKMVRFGNMKGMAQVDKAEAMSKDQVLQQTAKPPKSPISKMLGGLVIIGGLAYFVLYAHKKPEATALDVAKVATGTATTENTRPQK</sequence>
<evidence type="ECO:0000313" key="2">
    <source>
        <dbReference type="EMBL" id="KAF5789432.1"/>
    </source>
</evidence>
<reference evidence="2" key="1">
    <citation type="journal article" date="2017" name="Nature">
        <title>The sunflower genome provides insights into oil metabolism, flowering and Asterid evolution.</title>
        <authorList>
            <person name="Badouin H."/>
            <person name="Gouzy J."/>
            <person name="Grassa C.J."/>
            <person name="Murat F."/>
            <person name="Staton S.E."/>
            <person name="Cottret L."/>
            <person name="Lelandais-Briere C."/>
            <person name="Owens G.L."/>
            <person name="Carrere S."/>
            <person name="Mayjonade B."/>
            <person name="Legrand L."/>
            <person name="Gill N."/>
            <person name="Kane N.C."/>
            <person name="Bowers J.E."/>
            <person name="Hubner S."/>
            <person name="Bellec A."/>
            <person name="Berard A."/>
            <person name="Berges H."/>
            <person name="Blanchet N."/>
            <person name="Boniface M.C."/>
            <person name="Brunel D."/>
            <person name="Catrice O."/>
            <person name="Chaidir N."/>
            <person name="Claudel C."/>
            <person name="Donnadieu C."/>
            <person name="Faraut T."/>
            <person name="Fievet G."/>
            <person name="Helmstetter N."/>
            <person name="King M."/>
            <person name="Knapp S.J."/>
            <person name="Lai Z."/>
            <person name="Le Paslier M.C."/>
            <person name="Lippi Y."/>
            <person name="Lorenzon L."/>
            <person name="Mandel J.R."/>
            <person name="Marage G."/>
            <person name="Marchand G."/>
            <person name="Marquand E."/>
            <person name="Bret-Mestries E."/>
            <person name="Morien E."/>
            <person name="Nambeesan S."/>
            <person name="Nguyen T."/>
            <person name="Pegot-Espagnet P."/>
            <person name="Pouilly N."/>
            <person name="Raftis F."/>
            <person name="Sallet E."/>
            <person name="Schiex T."/>
            <person name="Thomas J."/>
            <person name="Vandecasteele C."/>
            <person name="Vares D."/>
            <person name="Vear F."/>
            <person name="Vautrin S."/>
            <person name="Crespi M."/>
            <person name="Mangin B."/>
            <person name="Burke J.M."/>
            <person name="Salse J."/>
            <person name="Munos S."/>
            <person name="Vincourt P."/>
            <person name="Rieseberg L.H."/>
            <person name="Langlade N.B."/>
        </authorList>
    </citation>
    <scope>NUCLEOTIDE SEQUENCE</scope>
    <source>
        <tissue evidence="2">Leaves</tissue>
    </source>
</reference>
<dbReference type="AlphaFoldDB" id="A0A9K3I3L5"/>
<evidence type="ECO:0000256" key="1">
    <source>
        <dbReference type="SAM" id="Phobius"/>
    </source>
</evidence>
<keyword evidence="1" id="KW-0472">Membrane</keyword>
<keyword evidence="1" id="KW-0812">Transmembrane</keyword>
<dbReference type="Gramene" id="mRNA:HanXRQr2_Chr09g0371171">
    <property type="protein sequence ID" value="CDS:HanXRQr2_Chr09g0371171.1"/>
    <property type="gene ID" value="HanXRQr2_Chr09g0371171"/>
</dbReference>
<proteinExistence type="predicted"/>
<dbReference type="EMBL" id="MNCJ02000324">
    <property type="protein sequence ID" value="KAF5789432.1"/>
    <property type="molecule type" value="Genomic_DNA"/>
</dbReference>
<gene>
    <name evidence="2" type="ORF">HanXRQr2_Chr09g0371171</name>
</gene>
<accession>A0A9K3I3L5</accession>
<feature type="transmembrane region" description="Helical" evidence="1">
    <location>
        <begin position="77"/>
        <end position="95"/>
    </location>
</feature>